<feature type="domain" description="Helicase ATP-binding" evidence="1">
    <location>
        <begin position="35"/>
        <end position="218"/>
    </location>
</feature>
<evidence type="ECO:0000313" key="3">
    <source>
        <dbReference type="Proteomes" id="UP000008311"/>
    </source>
</evidence>
<gene>
    <name evidence="2" type="ORF">RCOM_1870830</name>
</gene>
<dbReference type="Pfam" id="PF04851">
    <property type="entry name" value="ResIII"/>
    <property type="match status" value="1"/>
</dbReference>
<protein>
    <recommendedName>
        <fullName evidence="1">Helicase ATP-binding domain-containing protein</fullName>
    </recommendedName>
</protein>
<dbReference type="InParanoid" id="B9TJW7"/>
<accession>B9TJW7</accession>
<dbReference type="InterPro" id="IPR027417">
    <property type="entry name" value="P-loop_NTPase"/>
</dbReference>
<proteinExistence type="predicted"/>
<dbReference type="SUPFAM" id="SSF52540">
    <property type="entry name" value="P-loop containing nucleoside triphosphate hydrolases"/>
    <property type="match status" value="1"/>
</dbReference>
<dbReference type="PANTHER" id="PTHR47396:SF1">
    <property type="entry name" value="ATP-DEPENDENT HELICASE IRC3-RELATED"/>
    <property type="match status" value="1"/>
</dbReference>
<dbReference type="InterPro" id="IPR014001">
    <property type="entry name" value="Helicase_ATP-bd"/>
</dbReference>
<dbReference type="SMART" id="SM00487">
    <property type="entry name" value="DEXDc"/>
    <property type="match status" value="1"/>
</dbReference>
<dbReference type="AlphaFoldDB" id="B9TJW7"/>
<dbReference type="Gene3D" id="3.40.50.300">
    <property type="entry name" value="P-loop containing nucleotide triphosphate hydrolases"/>
    <property type="match status" value="1"/>
</dbReference>
<dbReference type="GO" id="GO:0005524">
    <property type="term" value="F:ATP binding"/>
    <property type="evidence" value="ECO:0007669"/>
    <property type="project" value="InterPro"/>
</dbReference>
<evidence type="ECO:0000313" key="2">
    <source>
        <dbReference type="EMBL" id="EEF23847.1"/>
    </source>
</evidence>
<name>B9TJW7_RICCO</name>
<reference evidence="3" key="1">
    <citation type="journal article" date="2010" name="Nat. Biotechnol.">
        <title>Draft genome sequence of the oilseed species Ricinus communis.</title>
        <authorList>
            <person name="Chan A.P."/>
            <person name="Crabtree J."/>
            <person name="Zhao Q."/>
            <person name="Lorenzi H."/>
            <person name="Orvis J."/>
            <person name="Puiu D."/>
            <person name="Melake-Berhan A."/>
            <person name="Jones K.M."/>
            <person name="Redman J."/>
            <person name="Chen G."/>
            <person name="Cahoon E.B."/>
            <person name="Gedil M."/>
            <person name="Stanke M."/>
            <person name="Haas B.J."/>
            <person name="Wortman J.R."/>
            <person name="Fraser-Liggett C.M."/>
            <person name="Ravel J."/>
            <person name="Rabinowicz P.D."/>
        </authorList>
    </citation>
    <scope>NUCLEOTIDE SEQUENCE [LARGE SCALE GENOMIC DNA]</scope>
    <source>
        <strain evidence="3">cv. Hale</strain>
    </source>
</reference>
<dbReference type="Proteomes" id="UP000008311">
    <property type="component" value="Unassembled WGS sequence"/>
</dbReference>
<keyword evidence="3" id="KW-1185">Reference proteome</keyword>
<dbReference type="GO" id="GO:0003677">
    <property type="term" value="F:DNA binding"/>
    <property type="evidence" value="ECO:0007669"/>
    <property type="project" value="InterPro"/>
</dbReference>
<dbReference type="PANTHER" id="PTHR47396">
    <property type="entry name" value="TYPE I RESTRICTION ENZYME ECOKI R PROTEIN"/>
    <property type="match status" value="1"/>
</dbReference>
<dbReference type="InterPro" id="IPR050742">
    <property type="entry name" value="Helicase_Restrict-Modif_Enz"/>
</dbReference>
<sequence length="226" mass="25174">PGAIALQRRSGSVFQNIRTGQGARVYSRQSNQPATLMKLRQWQAECIDQAHAQFGRGQSHFLCLATPGAGKTKMAAALAKQLLEGGKIDLIMCFAPSVIVADDFRIELEIHIGQRMDGLMGSRGCAMTYQAMLSLTDNFWSLLTHHRVLVIFDEIHHCAGHTRDTANAWGERIISEIQGRAAYTLALTGTPWRSDRIPIVLARYCSESSRVQCDYQYGLYQSISDR</sequence>
<organism evidence="2 3">
    <name type="scientific">Ricinus communis</name>
    <name type="common">Castor bean</name>
    <dbReference type="NCBI Taxonomy" id="3988"/>
    <lineage>
        <taxon>Eukaryota</taxon>
        <taxon>Viridiplantae</taxon>
        <taxon>Streptophyta</taxon>
        <taxon>Embryophyta</taxon>
        <taxon>Tracheophyta</taxon>
        <taxon>Spermatophyta</taxon>
        <taxon>Magnoliopsida</taxon>
        <taxon>eudicotyledons</taxon>
        <taxon>Gunneridae</taxon>
        <taxon>Pentapetalae</taxon>
        <taxon>rosids</taxon>
        <taxon>fabids</taxon>
        <taxon>Malpighiales</taxon>
        <taxon>Euphorbiaceae</taxon>
        <taxon>Acalyphoideae</taxon>
        <taxon>Acalypheae</taxon>
        <taxon>Ricinus</taxon>
    </lineage>
</organism>
<feature type="non-terminal residue" evidence="2">
    <location>
        <position position="1"/>
    </location>
</feature>
<dbReference type="InterPro" id="IPR006935">
    <property type="entry name" value="Helicase/UvrB_N"/>
</dbReference>
<dbReference type="EMBL" id="EQ984445">
    <property type="protein sequence ID" value="EEF23847.1"/>
    <property type="molecule type" value="Genomic_DNA"/>
</dbReference>
<dbReference type="GO" id="GO:0016787">
    <property type="term" value="F:hydrolase activity"/>
    <property type="evidence" value="ECO:0007669"/>
    <property type="project" value="InterPro"/>
</dbReference>
<evidence type="ECO:0000259" key="1">
    <source>
        <dbReference type="SMART" id="SM00487"/>
    </source>
</evidence>
<feature type="non-terminal residue" evidence="2">
    <location>
        <position position="226"/>
    </location>
</feature>